<protein>
    <submittedName>
        <fullName evidence="2">Uncharacterized protein</fullName>
    </submittedName>
</protein>
<evidence type="ECO:0000313" key="3">
    <source>
        <dbReference type="Proteomes" id="UP001235547"/>
    </source>
</evidence>
<proteinExistence type="predicted"/>
<name>A0ABY8D2S6_9HYPH</name>
<feature type="region of interest" description="Disordered" evidence="1">
    <location>
        <begin position="121"/>
        <end position="143"/>
    </location>
</feature>
<dbReference type="RefSeq" id="WP_280734118.1">
    <property type="nucleotide sequence ID" value="NZ_CP120368.1"/>
</dbReference>
<reference evidence="2 3" key="1">
    <citation type="submission" date="2023-03" db="EMBL/GenBank/DDBJ databases">
        <authorList>
            <person name="Kaur S."/>
            <person name="Espinosa-Saiz D."/>
            <person name="Velazquez E."/>
            <person name="Menendez E."/>
            <person name="diCenzo G.C."/>
        </authorList>
    </citation>
    <scope>NUCLEOTIDE SEQUENCE [LARGE SCALE GENOMIC DNA]</scope>
    <source>
        <strain evidence="2 3">LMG 27395</strain>
    </source>
</reference>
<gene>
    <name evidence="2" type="ORF">PYH38_005679</name>
</gene>
<feature type="compositionally biased region" description="Polar residues" evidence="1">
    <location>
        <begin position="124"/>
        <end position="142"/>
    </location>
</feature>
<accession>A0ABY8D2S6</accession>
<dbReference type="EMBL" id="CP120371">
    <property type="protein sequence ID" value="WEX83308.1"/>
    <property type="molecule type" value="Genomic_DNA"/>
</dbReference>
<dbReference type="Proteomes" id="UP001235547">
    <property type="component" value="Chromosome 1"/>
</dbReference>
<sequence>MAWDTKNNWADIAELRVDDTATDSSFASDTELRLELYTGTYELDLDCRRVFIGFNRVTLKLDCHGTEIALGDRYGDTTPSNDITTKHNIQKDTTIKATAEGGLKLDTSTALTGIPLTAGLSGEASRSTSTKSETDTFSTSRHVTAKPNGKWEISSLNANEPLSAKYLTTEHALCLVKPKPKTNRAGVQAHLYAHKNDLVIASPEEKKSRFSLLNGENRNKEKVFKILLGKVMVGGKEDLNPKVHVQLSKISSYDPND</sequence>
<evidence type="ECO:0000256" key="1">
    <source>
        <dbReference type="SAM" id="MobiDB-lite"/>
    </source>
</evidence>
<organism evidence="2 3">
    <name type="scientific">Sinorhizobium numidicum</name>
    <dbReference type="NCBI Taxonomy" id="680248"/>
    <lineage>
        <taxon>Bacteria</taxon>
        <taxon>Pseudomonadati</taxon>
        <taxon>Pseudomonadota</taxon>
        <taxon>Alphaproteobacteria</taxon>
        <taxon>Hyphomicrobiales</taxon>
        <taxon>Rhizobiaceae</taxon>
        <taxon>Sinorhizobium/Ensifer group</taxon>
        <taxon>Sinorhizobium</taxon>
    </lineage>
</organism>
<keyword evidence="3" id="KW-1185">Reference proteome</keyword>
<evidence type="ECO:0000313" key="2">
    <source>
        <dbReference type="EMBL" id="WEX83308.1"/>
    </source>
</evidence>